<feature type="domain" description="4Fe-4S Mo/W bis-MGD-type" evidence="6">
    <location>
        <begin position="3"/>
        <end position="61"/>
    </location>
</feature>
<keyword evidence="3" id="KW-0560">Oxidoreductase</keyword>
<dbReference type="InterPro" id="IPR006963">
    <property type="entry name" value="Mopterin_OxRdtase_4Fe-4S_dom"/>
</dbReference>
<dbReference type="GO" id="GO:0016020">
    <property type="term" value="C:membrane"/>
    <property type="evidence" value="ECO:0007669"/>
    <property type="project" value="TreeGrafter"/>
</dbReference>
<dbReference type="GO" id="GO:0043546">
    <property type="term" value="F:molybdopterin cofactor binding"/>
    <property type="evidence" value="ECO:0007669"/>
    <property type="project" value="InterPro"/>
</dbReference>
<keyword evidence="5" id="KW-0411">Iron-sulfur</keyword>
<dbReference type="InterPro" id="IPR006656">
    <property type="entry name" value="Mopterin_OxRdtase"/>
</dbReference>
<dbReference type="AlphaFoldDB" id="A0A3M2KWD2"/>
<evidence type="ECO:0000313" key="7">
    <source>
        <dbReference type="EMBL" id="RMI29882.1"/>
    </source>
</evidence>
<dbReference type="InterPro" id="IPR009010">
    <property type="entry name" value="Asp_de-COase-like_dom_sf"/>
</dbReference>
<dbReference type="InterPro" id="IPR050123">
    <property type="entry name" value="Prok_molybdopt-oxidoreductase"/>
</dbReference>
<dbReference type="SUPFAM" id="SSF50692">
    <property type="entry name" value="ADC-like"/>
    <property type="match status" value="1"/>
</dbReference>
<keyword evidence="8" id="KW-1185">Reference proteome</keyword>
<keyword evidence="2" id="KW-0479">Metal-binding</keyword>
<proteinExistence type="predicted"/>
<evidence type="ECO:0000256" key="3">
    <source>
        <dbReference type="ARBA" id="ARBA00023002"/>
    </source>
</evidence>
<comment type="caution">
    <text evidence="7">The sequence shown here is derived from an EMBL/GenBank/DDBJ whole genome shotgun (WGS) entry which is preliminary data.</text>
</comment>
<dbReference type="Gene3D" id="3.40.228.10">
    <property type="entry name" value="Dimethylsulfoxide Reductase, domain 2"/>
    <property type="match status" value="1"/>
</dbReference>
<gene>
    <name evidence="7" type="ORF">EBN03_24115</name>
</gene>
<dbReference type="OrthoDB" id="7376058at2"/>
<evidence type="ECO:0000256" key="4">
    <source>
        <dbReference type="ARBA" id="ARBA00023004"/>
    </source>
</evidence>
<organism evidence="7 8">
    <name type="scientific">Nocardia stercoris</name>
    <dbReference type="NCBI Taxonomy" id="2483361"/>
    <lineage>
        <taxon>Bacteria</taxon>
        <taxon>Bacillati</taxon>
        <taxon>Actinomycetota</taxon>
        <taxon>Actinomycetes</taxon>
        <taxon>Mycobacteriales</taxon>
        <taxon>Nocardiaceae</taxon>
        <taxon>Nocardia</taxon>
    </lineage>
</organism>
<dbReference type="PANTHER" id="PTHR43105:SF9">
    <property type="entry name" value="NADPH-FE(3+) OXIDOREDUCTASE SUBUNIT ALPHA"/>
    <property type="match status" value="1"/>
</dbReference>
<reference evidence="7 8" key="1">
    <citation type="submission" date="2018-10" db="EMBL/GenBank/DDBJ databases">
        <title>Isolation from cow dung.</title>
        <authorList>
            <person name="Ling L."/>
        </authorList>
    </citation>
    <scope>NUCLEOTIDE SEQUENCE [LARGE SCALE GENOMIC DNA]</scope>
    <source>
        <strain evidence="7 8">NEAU-LL90</strain>
    </source>
</reference>
<dbReference type="RefSeq" id="WP_122190395.1">
    <property type="nucleotide sequence ID" value="NZ_RFFH01000012.1"/>
</dbReference>
<protein>
    <submittedName>
        <fullName evidence="7">Molybdopterin oxidoreductase family protein</fullName>
    </submittedName>
</protein>
<dbReference type="SUPFAM" id="SSF53706">
    <property type="entry name" value="Formate dehydrogenase/DMSO reductase, domains 1-3"/>
    <property type="match status" value="1"/>
</dbReference>
<keyword evidence="1" id="KW-0004">4Fe-4S</keyword>
<dbReference type="InterPro" id="IPR006657">
    <property type="entry name" value="MoPterin_dinucl-bd_dom"/>
</dbReference>
<dbReference type="Gene3D" id="2.20.25.90">
    <property type="entry name" value="ADC-like domains"/>
    <property type="match status" value="1"/>
</dbReference>
<evidence type="ECO:0000313" key="8">
    <source>
        <dbReference type="Proteomes" id="UP000279275"/>
    </source>
</evidence>
<dbReference type="PROSITE" id="PS51669">
    <property type="entry name" value="4FE4S_MOW_BIS_MGD"/>
    <property type="match status" value="1"/>
</dbReference>
<accession>A0A3M2KWD2</accession>
<dbReference type="SMART" id="SM00926">
    <property type="entry name" value="Molybdop_Fe4S4"/>
    <property type="match status" value="1"/>
</dbReference>
<dbReference type="GO" id="GO:0051539">
    <property type="term" value="F:4 iron, 4 sulfur cluster binding"/>
    <property type="evidence" value="ECO:0007669"/>
    <property type="project" value="UniProtKB-KW"/>
</dbReference>
<dbReference type="GO" id="GO:0016491">
    <property type="term" value="F:oxidoreductase activity"/>
    <property type="evidence" value="ECO:0007669"/>
    <property type="project" value="UniProtKB-KW"/>
</dbReference>
<dbReference type="PANTHER" id="PTHR43105">
    <property type="entry name" value="RESPIRATORY NITRATE REDUCTASE"/>
    <property type="match status" value="1"/>
</dbReference>
<dbReference type="Pfam" id="PF00384">
    <property type="entry name" value="Molybdopterin"/>
    <property type="match status" value="1"/>
</dbReference>
<dbReference type="EMBL" id="RFFH01000012">
    <property type="protein sequence ID" value="RMI29882.1"/>
    <property type="molecule type" value="Genomic_DNA"/>
</dbReference>
<dbReference type="Gene3D" id="3.40.50.740">
    <property type="match status" value="1"/>
</dbReference>
<evidence type="ECO:0000256" key="1">
    <source>
        <dbReference type="ARBA" id="ARBA00022485"/>
    </source>
</evidence>
<evidence type="ECO:0000259" key="6">
    <source>
        <dbReference type="PROSITE" id="PS51669"/>
    </source>
</evidence>
<keyword evidence="4" id="KW-0408">Iron</keyword>
<evidence type="ECO:0000256" key="2">
    <source>
        <dbReference type="ARBA" id="ARBA00022723"/>
    </source>
</evidence>
<dbReference type="Pfam" id="PF01568">
    <property type="entry name" value="Molydop_binding"/>
    <property type="match status" value="1"/>
</dbReference>
<evidence type="ECO:0000256" key="5">
    <source>
        <dbReference type="ARBA" id="ARBA00023014"/>
    </source>
</evidence>
<sequence length="758" mass="81785">MTEQWQPSACILCECNCGIQIQLGADGRSFDKIRGDKLHPTSAGYTCNKALRLDHYQNGRTGRLTAPLRRRPDGTFEEIDWDTAIGEISARLTEIGDRYGRETLFYYGGGGQGNHLGGAYAPATLATYGVRYRSSALAQEKTGAFWVSARMLGTPVRAEVEHAEVAVFIGKNPYQSHGFPRARTILKQMGRDPRRSIVVIDPVRTETAELADFHLQLRPGTDVYLLAAMAAILVRDNLIAADWLAAHTDGLAEVLDVLRAVPIEKYCATADVDLELVTAATHRIARAASVSVLEDLGVQMNRHSTLVSYVGSMLWLLTGHFAEPGSQYAFSGLVPLGHDRGHPADTGPRSPVAGARIVSGLVPCNVISEEILTDHPARYRAMLIETANPAHSLADSHRMRAALAALDLVVVIDVAMTETARLADYVLPAPTQFEKYEATFFNLEFPRNIFHLRHPVVPAPAGVLPEPEIHARLVEAAGLLGEDDYAPLRAALEQGRQAFAFAFLGVVADPAKAKLAPVLLYRTLGPTLPGDAAAAAVLWAAAHNCVRKYPAGVEKAGYGTGFEAGEALFEAILSGAHGIVITDDEHDASWERVRGGTIHLALPELLAQLANLPEPETDTTAWPFVLAAGERRAFTANTIMRDDGWRTRDASGALHISRADADELGVSAGDTVRLTTQRGSAQVRVEPTDRMRPGHLSLPNGLGLTDSDGGPAAGVAPNELTSYDHRDEWVGTPWHKFVPARLEVCDPERDGAATVVAS</sequence>
<dbReference type="GO" id="GO:0046872">
    <property type="term" value="F:metal ion binding"/>
    <property type="evidence" value="ECO:0007669"/>
    <property type="project" value="UniProtKB-KW"/>
</dbReference>
<dbReference type="Pfam" id="PF04879">
    <property type="entry name" value="Molybdop_Fe4S4"/>
    <property type="match status" value="1"/>
</dbReference>
<dbReference type="Gene3D" id="2.40.40.20">
    <property type="match status" value="1"/>
</dbReference>
<name>A0A3M2KWD2_9NOCA</name>
<dbReference type="Proteomes" id="UP000279275">
    <property type="component" value="Unassembled WGS sequence"/>
</dbReference>